<evidence type="ECO:0000313" key="4">
    <source>
        <dbReference type="EMBL" id="RLE53884.1"/>
    </source>
</evidence>
<dbReference type="PANTHER" id="PTHR11203">
    <property type="entry name" value="CLEAVAGE AND POLYADENYLATION SPECIFICITY FACTOR FAMILY MEMBER"/>
    <property type="match status" value="1"/>
</dbReference>
<dbReference type="SUPFAM" id="SSF56281">
    <property type="entry name" value="Metallo-hydrolase/oxidoreductase"/>
    <property type="match status" value="1"/>
</dbReference>
<dbReference type="Pfam" id="PF07521">
    <property type="entry name" value="RMMBL"/>
    <property type="match status" value="1"/>
</dbReference>
<dbReference type="InterPro" id="IPR022712">
    <property type="entry name" value="Beta_Casp"/>
</dbReference>
<evidence type="ECO:0000259" key="3">
    <source>
        <dbReference type="SMART" id="SM01027"/>
    </source>
</evidence>
<dbReference type="Gene3D" id="3.40.50.10890">
    <property type="match status" value="1"/>
</dbReference>
<dbReference type="InterPro" id="IPR011108">
    <property type="entry name" value="RMMBL"/>
</dbReference>
<dbReference type="InterPro" id="IPR050698">
    <property type="entry name" value="MBL"/>
</dbReference>
<feature type="domain" description="Metallo-beta-lactamase" evidence="2">
    <location>
        <begin position="15"/>
        <end position="224"/>
    </location>
</feature>
<dbReference type="InterPro" id="IPR036866">
    <property type="entry name" value="RibonucZ/Hydroxyglut_hydro"/>
</dbReference>
<protein>
    <submittedName>
        <fullName evidence="4">MBL fold metallo-hydrolase</fullName>
    </submittedName>
</protein>
<sequence length="421" mass="46921">MSLKVKILGGGLEIGRSGILVEFEGGRLLLDYGVMLSDGEPEFPSHVSPRELDAVILSHAHLDHSGGIPLLYITEQPKFISTRLTAEITELLIQDFIHLTGYYLPYESLELNTMMRALHPVFYGDELKIGRAKVTILNAGHIPGSMMTMIEADGKRILYTGDLNTIDTRLLRGASTKFPKLDALIIEGTYATVDHPDRMETEKNFITTVKEVVERGGIALVPAFSVGRSQEILCVLAAHKVKYPITLDGMARKASKIMLKYPKYFRSYKLLSRALEKAKWVSGWSDRKKACKKPGIIVSPAGMLKGGTSVFYMKKLARNEKNAVILVSYQIPGTPGHILLENGVFNFGKRVEKVKAEVKWFDFSSHSGRKDLLKIISKVKKDVKIIMVHSERESAEAFANEVKDSIGVEIMIPENEESIMI</sequence>
<dbReference type="EMBL" id="QMRA01000046">
    <property type="protein sequence ID" value="RLE53884.1"/>
    <property type="molecule type" value="Genomic_DNA"/>
</dbReference>
<dbReference type="SMART" id="SM01027">
    <property type="entry name" value="Beta-Casp"/>
    <property type="match status" value="1"/>
</dbReference>
<feature type="domain" description="Beta-Casp" evidence="3">
    <location>
        <begin position="229"/>
        <end position="339"/>
    </location>
</feature>
<organism evidence="4 5">
    <name type="scientific">Thermoproteota archaeon</name>
    <dbReference type="NCBI Taxonomy" id="2056631"/>
    <lineage>
        <taxon>Archaea</taxon>
        <taxon>Thermoproteota</taxon>
    </lineage>
</organism>
<accession>A0A497F2K2</accession>
<dbReference type="AlphaFoldDB" id="A0A497F2K2"/>
<dbReference type="Pfam" id="PF12706">
    <property type="entry name" value="Lactamase_B_2"/>
    <property type="match status" value="1"/>
</dbReference>
<dbReference type="Proteomes" id="UP000269499">
    <property type="component" value="Unassembled WGS sequence"/>
</dbReference>
<comment type="caution">
    <text evidence="4">The sequence shown here is derived from an EMBL/GenBank/DDBJ whole genome shotgun (WGS) entry which is preliminary data.</text>
</comment>
<evidence type="ECO:0000259" key="2">
    <source>
        <dbReference type="SMART" id="SM00849"/>
    </source>
</evidence>
<name>A0A497F2K2_9CREN</name>
<dbReference type="PANTHER" id="PTHR11203:SF52">
    <property type="entry name" value="MRNA 3-END PROCESSING FACTOR"/>
    <property type="match status" value="1"/>
</dbReference>
<evidence type="ECO:0000256" key="1">
    <source>
        <dbReference type="ARBA" id="ARBA00022801"/>
    </source>
</evidence>
<gene>
    <name evidence="4" type="ORF">DRJ26_02720</name>
</gene>
<dbReference type="GO" id="GO:0016787">
    <property type="term" value="F:hydrolase activity"/>
    <property type="evidence" value="ECO:0007669"/>
    <property type="project" value="UniProtKB-KW"/>
</dbReference>
<dbReference type="GO" id="GO:0004521">
    <property type="term" value="F:RNA endonuclease activity"/>
    <property type="evidence" value="ECO:0007669"/>
    <property type="project" value="TreeGrafter"/>
</dbReference>
<evidence type="ECO:0000313" key="5">
    <source>
        <dbReference type="Proteomes" id="UP000269499"/>
    </source>
</evidence>
<proteinExistence type="predicted"/>
<dbReference type="InterPro" id="IPR001279">
    <property type="entry name" value="Metallo-B-lactamas"/>
</dbReference>
<dbReference type="SMART" id="SM00849">
    <property type="entry name" value="Lactamase_B"/>
    <property type="match status" value="1"/>
</dbReference>
<dbReference type="Pfam" id="PF10996">
    <property type="entry name" value="Beta-Casp"/>
    <property type="match status" value="1"/>
</dbReference>
<dbReference type="CDD" id="cd16295">
    <property type="entry name" value="TTHA0252-CPSF-like_MBL-fold"/>
    <property type="match status" value="1"/>
</dbReference>
<reference evidence="4 5" key="1">
    <citation type="submission" date="2018-06" db="EMBL/GenBank/DDBJ databases">
        <title>Extensive metabolic versatility and redundancy in microbially diverse, dynamic hydrothermal sediments.</title>
        <authorList>
            <person name="Dombrowski N."/>
            <person name="Teske A."/>
            <person name="Baker B.J."/>
        </authorList>
    </citation>
    <scope>NUCLEOTIDE SEQUENCE [LARGE SCALE GENOMIC DNA]</scope>
    <source>
        <strain evidence="4">B20_G2</strain>
    </source>
</reference>
<dbReference type="Gene3D" id="3.60.15.10">
    <property type="entry name" value="Ribonuclease Z/Hydroxyacylglutathione hydrolase-like"/>
    <property type="match status" value="1"/>
</dbReference>
<keyword evidence="1" id="KW-0378">Hydrolase</keyword>